<reference evidence="2 3" key="1">
    <citation type="submission" date="2023-12" db="EMBL/GenBank/DDBJ databases">
        <title>Baltic Sea Cyanobacteria.</title>
        <authorList>
            <person name="Delbaje E."/>
            <person name="Fewer D.P."/>
            <person name="Shishido T.K."/>
        </authorList>
    </citation>
    <scope>NUCLEOTIDE SEQUENCE [LARGE SCALE GENOMIC DNA]</scope>
    <source>
        <strain evidence="2 3">UHCC-0300</strain>
    </source>
</reference>
<evidence type="ECO:0000313" key="2">
    <source>
        <dbReference type="EMBL" id="MEA5583196.1"/>
    </source>
</evidence>
<dbReference type="Gene3D" id="3.90.550.10">
    <property type="entry name" value="Spore Coat Polysaccharide Biosynthesis Protein SpsA, Chain A"/>
    <property type="match status" value="1"/>
</dbReference>
<comment type="caution">
    <text evidence="2">The sequence shown here is derived from an EMBL/GenBank/DDBJ whole genome shotgun (WGS) entry which is preliminary data.</text>
</comment>
<organism evidence="2 3">
    <name type="scientific">Nodularia harveyana UHCC-0300</name>
    <dbReference type="NCBI Taxonomy" id="2974287"/>
    <lineage>
        <taxon>Bacteria</taxon>
        <taxon>Bacillati</taxon>
        <taxon>Cyanobacteriota</taxon>
        <taxon>Cyanophyceae</taxon>
        <taxon>Nostocales</taxon>
        <taxon>Nodulariaceae</taxon>
        <taxon>Nodularia</taxon>
    </lineage>
</organism>
<dbReference type="PANTHER" id="PTHR43685:SF2">
    <property type="entry name" value="GLYCOSYLTRANSFERASE 2-LIKE DOMAIN-CONTAINING PROTEIN"/>
    <property type="match status" value="1"/>
</dbReference>
<dbReference type="Pfam" id="PF00535">
    <property type="entry name" value="Glycos_transf_2"/>
    <property type="match status" value="1"/>
</dbReference>
<dbReference type="Proteomes" id="UP001302120">
    <property type="component" value="Unassembled WGS sequence"/>
</dbReference>
<evidence type="ECO:0000259" key="1">
    <source>
        <dbReference type="Pfam" id="PF00535"/>
    </source>
</evidence>
<dbReference type="GO" id="GO:0016757">
    <property type="term" value="F:glycosyltransferase activity"/>
    <property type="evidence" value="ECO:0007669"/>
    <property type="project" value="UniProtKB-KW"/>
</dbReference>
<name>A0ABU5UI30_9CYAN</name>
<keyword evidence="2" id="KW-0328">Glycosyltransferase</keyword>
<dbReference type="InterPro" id="IPR029044">
    <property type="entry name" value="Nucleotide-diphossugar_trans"/>
</dbReference>
<dbReference type="EC" id="2.4.-.-" evidence="2"/>
<sequence>MNQNPLVSCIIIFLNCEKFIEEAIESIFSQTYPNWELLLVDDGSTDRTTEIALHYAQKYPDQVRYLEHQNHENRGMSASRNLGINNSQGEYIAFLDADDVWLPSKLVEQLAIFQTYPEARMVYGRTQIWYSWTGNPQDSQRDHFMDLGIPPNTLVLPPKLLEIFWTDKNQTPTTCNAIIHHSVFEKVGQFEESFRGQSEDSVFWTKVELNFPIFVADNFWAKYRQHDNSCMNLIYNSNKIFYNLQNYYNWTEKYLSQQEIKDQEIWHSFKKASFIYRHPLLFFFKKGYIGWLMRIGKIFLPKKLRHWLWVNIGTKL</sequence>
<gene>
    <name evidence="2" type="ORF">VB620_17845</name>
</gene>
<accession>A0ABU5UI30</accession>
<dbReference type="RefSeq" id="WP_323197498.1">
    <property type="nucleotide sequence ID" value="NZ_JAYGHG010000036.1"/>
</dbReference>
<dbReference type="EMBL" id="JAYGHG010000036">
    <property type="protein sequence ID" value="MEA5583196.1"/>
    <property type="molecule type" value="Genomic_DNA"/>
</dbReference>
<keyword evidence="2" id="KW-0808">Transferase</keyword>
<proteinExistence type="predicted"/>
<evidence type="ECO:0000313" key="3">
    <source>
        <dbReference type="Proteomes" id="UP001302120"/>
    </source>
</evidence>
<dbReference type="CDD" id="cd00761">
    <property type="entry name" value="Glyco_tranf_GTA_type"/>
    <property type="match status" value="1"/>
</dbReference>
<feature type="domain" description="Glycosyltransferase 2-like" evidence="1">
    <location>
        <begin position="8"/>
        <end position="187"/>
    </location>
</feature>
<protein>
    <submittedName>
        <fullName evidence="2">Glycosyltransferase family A protein</fullName>
        <ecNumber evidence="2">2.4.-.-</ecNumber>
    </submittedName>
</protein>
<dbReference type="SUPFAM" id="SSF53448">
    <property type="entry name" value="Nucleotide-diphospho-sugar transferases"/>
    <property type="match status" value="1"/>
</dbReference>
<keyword evidence="3" id="KW-1185">Reference proteome</keyword>
<dbReference type="PANTHER" id="PTHR43685">
    <property type="entry name" value="GLYCOSYLTRANSFERASE"/>
    <property type="match status" value="1"/>
</dbReference>
<dbReference type="InterPro" id="IPR001173">
    <property type="entry name" value="Glyco_trans_2-like"/>
</dbReference>
<dbReference type="InterPro" id="IPR050834">
    <property type="entry name" value="Glycosyltransf_2"/>
</dbReference>